<dbReference type="GO" id="GO:0046500">
    <property type="term" value="P:S-adenosylmethionine metabolic process"/>
    <property type="evidence" value="ECO:0007669"/>
    <property type="project" value="TreeGrafter"/>
</dbReference>
<dbReference type="GO" id="GO:0032259">
    <property type="term" value="P:methylation"/>
    <property type="evidence" value="ECO:0007669"/>
    <property type="project" value="UniProtKB-KW"/>
</dbReference>
<dbReference type="AlphaFoldDB" id="A0AAQ4EX59"/>
<gene>
    <name evidence="13" type="ORF">V5799_019213</name>
</gene>
<dbReference type="Gene3D" id="3.40.50.150">
    <property type="entry name" value="Vaccinia Virus protein VP39"/>
    <property type="match status" value="1"/>
</dbReference>
<reference evidence="13 14" key="1">
    <citation type="journal article" date="2023" name="Arcadia Sci">
        <title>De novo assembly of a long-read Amblyomma americanum tick genome.</title>
        <authorList>
            <person name="Chou S."/>
            <person name="Poskanzer K.E."/>
            <person name="Rollins M."/>
            <person name="Thuy-Boun P.S."/>
        </authorList>
    </citation>
    <scope>NUCLEOTIDE SEQUENCE [LARGE SCALE GENOMIC DNA]</scope>
    <source>
        <strain evidence="13">F_SG_1</strain>
        <tissue evidence="13">Salivary glands</tissue>
    </source>
</reference>
<dbReference type="GO" id="GO:0005829">
    <property type="term" value="C:cytosol"/>
    <property type="evidence" value="ECO:0007669"/>
    <property type="project" value="TreeGrafter"/>
</dbReference>
<dbReference type="InterPro" id="IPR025714">
    <property type="entry name" value="Methyltranfer_dom"/>
</dbReference>
<dbReference type="GO" id="GO:0046498">
    <property type="term" value="P:S-adenosylhomocysteine metabolic process"/>
    <property type="evidence" value="ECO:0007669"/>
    <property type="project" value="TreeGrafter"/>
</dbReference>
<dbReference type="GO" id="GO:0005542">
    <property type="term" value="F:folic acid binding"/>
    <property type="evidence" value="ECO:0007669"/>
    <property type="project" value="UniProtKB-KW"/>
</dbReference>
<organism evidence="13 14">
    <name type="scientific">Amblyomma americanum</name>
    <name type="common">Lone star tick</name>
    <dbReference type="NCBI Taxonomy" id="6943"/>
    <lineage>
        <taxon>Eukaryota</taxon>
        <taxon>Metazoa</taxon>
        <taxon>Ecdysozoa</taxon>
        <taxon>Arthropoda</taxon>
        <taxon>Chelicerata</taxon>
        <taxon>Arachnida</taxon>
        <taxon>Acari</taxon>
        <taxon>Parasitiformes</taxon>
        <taxon>Ixodida</taxon>
        <taxon>Ixodoidea</taxon>
        <taxon>Ixodidae</taxon>
        <taxon>Amblyomminae</taxon>
        <taxon>Amblyomma</taxon>
    </lineage>
</organism>
<dbReference type="InterPro" id="IPR014369">
    <property type="entry name" value="Gly/Sar_N_MeTrfase"/>
</dbReference>
<dbReference type="Gene3D" id="3.30.46.10">
    <property type="entry name" value="Glycine N-methyltransferase, chain A, domain 1"/>
    <property type="match status" value="1"/>
</dbReference>
<keyword evidence="6" id="KW-0597">Phosphoprotein</keyword>
<evidence type="ECO:0000313" key="13">
    <source>
        <dbReference type="EMBL" id="KAK8779446.1"/>
    </source>
</evidence>
<keyword evidence="5" id="KW-0963">Cytoplasm</keyword>
<evidence type="ECO:0000259" key="12">
    <source>
        <dbReference type="Pfam" id="PF13847"/>
    </source>
</evidence>
<keyword evidence="10" id="KW-0290">Folate-binding</keyword>
<dbReference type="PANTHER" id="PTHR16458">
    <property type="entry name" value="GLYCINE N-METHYLTRANSFERASE"/>
    <property type="match status" value="1"/>
</dbReference>
<dbReference type="GO" id="GO:0006111">
    <property type="term" value="P:regulation of gluconeogenesis"/>
    <property type="evidence" value="ECO:0007669"/>
    <property type="project" value="TreeGrafter"/>
</dbReference>
<feature type="domain" description="Methyltransferase" evidence="12">
    <location>
        <begin position="113"/>
        <end position="233"/>
    </location>
</feature>
<dbReference type="GO" id="GO:1901052">
    <property type="term" value="P:sarcosine metabolic process"/>
    <property type="evidence" value="ECO:0007669"/>
    <property type="project" value="TreeGrafter"/>
</dbReference>
<proteinExistence type="predicted"/>
<evidence type="ECO:0000256" key="1">
    <source>
        <dbReference type="ARBA" id="ARBA00004496"/>
    </source>
</evidence>
<dbReference type="GO" id="GO:0051289">
    <property type="term" value="P:protein homotetramerization"/>
    <property type="evidence" value="ECO:0007669"/>
    <property type="project" value="TreeGrafter"/>
</dbReference>
<dbReference type="InterPro" id="IPR029063">
    <property type="entry name" value="SAM-dependent_MTases_sf"/>
</dbReference>
<dbReference type="Proteomes" id="UP001321473">
    <property type="component" value="Unassembled WGS sequence"/>
</dbReference>
<dbReference type="PANTHER" id="PTHR16458:SF2">
    <property type="entry name" value="GLYCINE N-METHYLTRANSFERASE"/>
    <property type="match status" value="1"/>
</dbReference>
<comment type="subcellular location">
    <subcellularLocation>
        <location evidence="1">Cytoplasm</location>
    </subcellularLocation>
</comment>
<sequence length="359" mass="40886">MRVNGQHEWRINIVRTGGVADDSATTDRAYDVEGSCYDIFCSSCGEQKFKIFAMMDHVYQTRSLGVGSEGIPDQYADGRAAKVWEVYIGEREKRTDHYKKFLTSKLQSLGCNHVLDVACGTGIDSVLLLEEGFKVTSVDASDRMLKYALKIRWNRRKEKAFDDWVIEEANWLTLSEDLVKPAKGGFDAVICLGNSFSHLPDSRDAPGSTHRQAIANFREMLRPGGYLVIDHRNYDHILDYGTTPTHSIYYNSDYIKDIQTSILYVNSKPNLVVLDYVMDVSSLKSKFDCTDSEYSKKGRLSGEPINNFRLSYYPHRLSDFTNLLEDVFGKEAHHEIYGDFKPPSKDYVPAFYIHIVQKG</sequence>
<dbReference type="PROSITE" id="PS51600">
    <property type="entry name" value="SAM_GNMT"/>
    <property type="match status" value="1"/>
</dbReference>
<dbReference type="GO" id="GO:0006730">
    <property type="term" value="P:one-carbon metabolic process"/>
    <property type="evidence" value="ECO:0007669"/>
    <property type="project" value="TreeGrafter"/>
</dbReference>
<dbReference type="GO" id="GO:1904047">
    <property type="term" value="F:S-adenosyl-L-methionine binding"/>
    <property type="evidence" value="ECO:0007669"/>
    <property type="project" value="TreeGrafter"/>
</dbReference>
<dbReference type="EMBL" id="JARKHS020009810">
    <property type="protein sequence ID" value="KAK8779446.1"/>
    <property type="molecule type" value="Genomic_DNA"/>
</dbReference>
<keyword evidence="9" id="KW-0949">S-adenosyl-L-methionine</keyword>
<evidence type="ECO:0000256" key="10">
    <source>
        <dbReference type="ARBA" id="ARBA00022954"/>
    </source>
</evidence>
<evidence type="ECO:0000256" key="8">
    <source>
        <dbReference type="ARBA" id="ARBA00022679"/>
    </source>
</evidence>
<keyword evidence="8" id="KW-0808">Transferase</keyword>
<accession>A0AAQ4EX59</accession>
<evidence type="ECO:0000256" key="9">
    <source>
        <dbReference type="ARBA" id="ARBA00022691"/>
    </source>
</evidence>
<evidence type="ECO:0000256" key="2">
    <source>
        <dbReference type="ARBA" id="ARBA00011881"/>
    </source>
</evidence>
<keyword evidence="14" id="KW-1185">Reference proteome</keyword>
<keyword evidence="7" id="KW-0489">Methyltransferase</keyword>
<evidence type="ECO:0000256" key="11">
    <source>
        <dbReference type="ARBA" id="ARBA00048261"/>
    </source>
</evidence>
<dbReference type="FunFam" id="3.40.50.150:FF:000113">
    <property type="entry name" value="Glycine N-methyltransferase"/>
    <property type="match status" value="1"/>
</dbReference>
<dbReference type="GO" id="GO:0016594">
    <property type="term" value="F:glycine binding"/>
    <property type="evidence" value="ECO:0007669"/>
    <property type="project" value="TreeGrafter"/>
</dbReference>
<dbReference type="GO" id="GO:0017174">
    <property type="term" value="F:glycine N-methyltransferase activity"/>
    <property type="evidence" value="ECO:0007669"/>
    <property type="project" value="UniProtKB-EC"/>
</dbReference>
<dbReference type="EC" id="2.1.1.20" evidence="3"/>
<evidence type="ECO:0000313" key="14">
    <source>
        <dbReference type="Proteomes" id="UP001321473"/>
    </source>
</evidence>
<protein>
    <recommendedName>
        <fullName evidence="4">Glycine N-methyltransferase</fullName>
        <ecNumber evidence="3">2.1.1.20</ecNumber>
    </recommendedName>
</protein>
<evidence type="ECO:0000256" key="7">
    <source>
        <dbReference type="ARBA" id="ARBA00022603"/>
    </source>
</evidence>
<evidence type="ECO:0000256" key="3">
    <source>
        <dbReference type="ARBA" id="ARBA00011999"/>
    </source>
</evidence>
<dbReference type="Pfam" id="PF13847">
    <property type="entry name" value="Methyltransf_31"/>
    <property type="match status" value="1"/>
</dbReference>
<comment type="subunit">
    <text evidence="2">Homotetramer.</text>
</comment>
<dbReference type="GO" id="GO:0042802">
    <property type="term" value="F:identical protein binding"/>
    <property type="evidence" value="ECO:0007669"/>
    <property type="project" value="TreeGrafter"/>
</dbReference>
<name>A0AAQ4EX59_AMBAM</name>
<comment type="catalytic activity">
    <reaction evidence="11">
        <text>glycine + S-adenosyl-L-methionine = sarcosine + S-adenosyl-L-homocysteine + H(+)</text>
        <dbReference type="Rhea" id="RHEA:19937"/>
        <dbReference type="ChEBI" id="CHEBI:15378"/>
        <dbReference type="ChEBI" id="CHEBI:57305"/>
        <dbReference type="ChEBI" id="CHEBI:57433"/>
        <dbReference type="ChEBI" id="CHEBI:57856"/>
        <dbReference type="ChEBI" id="CHEBI:59789"/>
        <dbReference type="EC" id="2.1.1.20"/>
    </reaction>
    <physiologicalReaction direction="left-to-right" evidence="11">
        <dbReference type="Rhea" id="RHEA:19938"/>
    </physiologicalReaction>
</comment>
<evidence type="ECO:0000256" key="5">
    <source>
        <dbReference type="ARBA" id="ARBA00022490"/>
    </source>
</evidence>
<dbReference type="CDD" id="cd02440">
    <property type="entry name" value="AdoMet_MTases"/>
    <property type="match status" value="1"/>
</dbReference>
<dbReference type="SUPFAM" id="SSF53335">
    <property type="entry name" value="S-adenosyl-L-methionine-dependent methyltransferases"/>
    <property type="match status" value="1"/>
</dbReference>
<evidence type="ECO:0000256" key="6">
    <source>
        <dbReference type="ARBA" id="ARBA00022553"/>
    </source>
</evidence>
<comment type="caution">
    <text evidence="13">The sequence shown here is derived from an EMBL/GenBank/DDBJ whole genome shotgun (WGS) entry which is preliminary data.</text>
</comment>
<evidence type="ECO:0000256" key="4">
    <source>
        <dbReference type="ARBA" id="ARBA00019972"/>
    </source>
</evidence>